<dbReference type="Pfam" id="PF08387">
    <property type="entry name" value="FBD"/>
    <property type="match status" value="1"/>
</dbReference>
<dbReference type="InterPro" id="IPR006566">
    <property type="entry name" value="FBD"/>
</dbReference>
<proteinExistence type="predicted"/>
<feature type="transmembrane region" description="Helical" evidence="1">
    <location>
        <begin position="17"/>
        <end position="36"/>
    </location>
</feature>
<reference evidence="3 4" key="1">
    <citation type="submission" date="2020-12" db="EMBL/GenBank/DDBJ databases">
        <title>Concerted genomic and epigenomic changes stabilize Arabidopsis allopolyploids.</title>
        <authorList>
            <person name="Chen Z."/>
        </authorList>
    </citation>
    <scope>NUCLEOTIDE SEQUENCE [LARGE SCALE GENOMIC DNA]</scope>
    <source>
        <strain evidence="3">As9502</strain>
        <tissue evidence="3">Leaf</tissue>
    </source>
</reference>
<name>A0A8T2FLP9_ARASU</name>
<dbReference type="InterPro" id="IPR001810">
    <property type="entry name" value="F-box_dom"/>
</dbReference>
<dbReference type="PANTHER" id="PTHR31900:SF25">
    <property type="entry name" value="FBD DOMAIN-CONTAINING PROTEIN"/>
    <property type="match status" value="1"/>
</dbReference>
<sequence length="444" mass="51623">MDHEDVTRRAVEKKNKLASSLIHAPFAICGLCWAFVYQKLIYKQTYTDTHARNYKVPARFQLPDPLLTQILNHLPTEEAVKTSVLSTRWRTLWLWVHNLELSFSKFSSFNAFLSFGNWFFDSDRVSCIESLKLSLDGNDASYLKPWIDAFVKRKIQRLHVRLTQGCEMPLSLYAQHITTSNVGREKRGSARLKNTINTDMRMYLKSAEKSNRNFSFRLVSSCPVLEELKIDVVWMDGRVYRVHSRSLKSFILTDLESDAKFDISLRFHKWVFNEAKTSTIHMFLAWISRVRDMTICAQTFKLIHHYSESVQLPQFDYMSSLYITLNASDLKWFPIFLRSIPNLKSLILVMERTGSSHQLSPKAIKRVSISSVPECLLSSLEFVEFKAPICGLAPEMMLVWYFLENSPTLKKLTLRLKSHSTKDDFVKKLLKIPRCSTECEVIFL</sequence>
<dbReference type="InterPro" id="IPR053781">
    <property type="entry name" value="F-box_AtFBL13-like"/>
</dbReference>
<keyword evidence="4" id="KW-1185">Reference proteome</keyword>
<keyword evidence="1" id="KW-0472">Membrane</keyword>
<protein>
    <submittedName>
        <fullName evidence="3">F-box domain</fullName>
    </submittedName>
</protein>
<dbReference type="Pfam" id="PF00646">
    <property type="entry name" value="F-box"/>
    <property type="match status" value="1"/>
</dbReference>
<dbReference type="SMART" id="SM00579">
    <property type="entry name" value="FBD"/>
    <property type="match status" value="1"/>
</dbReference>
<dbReference type="PANTHER" id="PTHR31900">
    <property type="entry name" value="F-BOX/RNI SUPERFAMILY PROTEIN-RELATED"/>
    <property type="match status" value="1"/>
</dbReference>
<dbReference type="InterPro" id="IPR050232">
    <property type="entry name" value="FBL13/AtMIF1-like"/>
</dbReference>
<evidence type="ECO:0000259" key="2">
    <source>
        <dbReference type="PROSITE" id="PS50181"/>
    </source>
</evidence>
<evidence type="ECO:0000256" key="1">
    <source>
        <dbReference type="SAM" id="Phobius"/>
    </source>
</evidence>
<dbReference type="PROSITE" id="PS50181">
    <property type="entry name" value="FBOX"/>
    <property type="match status" value="1"/>
</dbReference>
<dbReference type="CDD" id="cd22160">
    <property type="entry name" value="F-box_AtFBL13-like"/>
    <property type="match status" value="1"/>
</dbReference>
<evidence type="ECO:0000313" key="4">
    <source>
        <dbReference type="Proteomes" id="UP000694251"/>
    </source>
</evidence>
<dbReference type="EMBL" id="JAEFBJ010000003">
    <property type="protein sequence ID" value="KAG7632361.1"/>
    <property type="molecule type" value="Genomic_DNA"/>
</dbReference>
<organism evidence="3 4">
    <name type="scientific">Arabidopsis suecica</name>
    <name type="common">Swedish thale-cress</name>
    <name type="synonym">Cardaminopsis suecica</name>
    <dbReference type="NCBI Taxonomy" id="45249"/>
    <lineage>
        <taxon>Eukaryota</taxon>
        <taxon>Viridiplantae</taxon>
        <taxon>Streptophyta</taxon>
        <taxon>Embryophyta</taxon>
        <taxon>Tracheophyta</taxon>
        <taxon>Spermatophyta</taxon>
        <taxon>Magnoliopsida</taxon>
        <taxon>eudicotyledons</taxon>
        <taxon>Gunneridae</taxon>
        <taxon>Pentapetalae</taxon>
        <taxon>rosids</taxon>
        <taxon>malvids</taxon>
        <taxon>Brassicales</taxon>
        <taxon>Brassicaceae</taxon>
        <taxon>Camelineae</taxon>
        <taxon>Arabidopsis</taxon>
    </lineage>
</organism>
<keyword evidence="1" id="KW-1133">Transmembrane helix</keyword>
<keyword evidence="1" id="KW-0812">Transmembrane</keyword>
<dbReference type="OrthoDB" id="1110307at2759"/>
<feature type="domain" description="F-box" evidence="2">
    <location>
        <begin position="56"/>
        <end position="92"/>
    </location>
</feature>
<dbReference type="Proteomes" id="UP000694251">
    <property type="component" value="Chromosome 3"/>
</dbReference>
<gene>
    <name evidence="3" type="ORF">ISN44_As03g025060</name>
</gene>
<dbReference type="AlphaFoldDB" id="A0A8T2FLP9"/>
<evidence type="ECO:0000313" key="3">
    <source>
        <dbReference type="EMBL" id="KAG7632361.1"/>
    </source>
</evidence>
<comment type="caution">
    <text evidence="3">The sequence shown here is derived from an EMBL/GenBank/DDBJ whole genome shotgun (WGS) entry which is preliminary data.</text>
</comment>
<accession>A0A8T2FLP9</accession>